<evidence type="ECO:0000313" key="1">
    <source>
        <dbReference type="EnsemblMetazoa" id="CJA01542.1"/>
    </source>
</evidence>
<reference evidence="2" key="1">
    <citation type="submission" date="2010-08" db="EMBL/GenBank/DDBJ databases">
        <authorList>
            <consortium name="Caenorhabditis japonica Sequencing Consortium"/>
            <person name="Wilson R.K."/>
        </authorList>
    </citation>
    <scope>NUCLEOTIDE SEQUENCE [LARGE SCALE GENOMIC DNA]</scope>
    <source>
        <strain evidence="2">DF5081</strain>
    </source>
</reference>
<dbReference type="Gene3D" id="3.30.420.10">
    <property type="entry name" value="Ribonuclease H-like superfamily/Ribonuclease H"/>
    <property type="match status" value="1"/>
</dbReference>
<organism evidence="1 2">
    <name type="scientific">Caenorhabditis japonica</name>
    <dbReference type="NCBI Taxonomy" id="281687"/>
    <lineage>
        <taxon>Eukaryota</taxon>
        <taxon>Metazoa</taxon>
        <taxon>Ecdysozoa</taxon>
        <taxon>Nematoda</taxon>
        <taxon>Chromadorea</taxon>
        <taxon>Rhabditida</taxon>
        <taxon>Rhabditina</taxon>
        <taxon>Rhabditomorpha</taxon>
        <taxon>Rhabditoidea</taxon>
        <taxon>Rhabditidae</taxon>
        <taxon>Peloderinae</taxon>
        <taxon>Caenorhabditis</taxon>
    </lineage>
</organism>
<evidence type="ECO:0000313" key="2">
    <source>
        <dbReference type="Proteomes" id="UP000005237"/>
    </source>
</evidence>
<dbReference type="PANTHER" id="PTHR23022">
    <property type="entry name" value="TRANSPOSABLE ELEMENT-RELATED"/>
    <property type="match status" value="1"/>
</dbReference>
<sequence>MTKTKLKVYLTPNQQFAIARGREKERTLRQLAEQFNFDRSTIGTFLKRWRAQNRQPSDESKFMLFGSDGISYVRRPVGTRFNPKYQTPTVKHDGGNVMVCSCFSSHVLGPLHRIRGNMDRFVYEQILQNVMLPFARASLWVRYSFQQDNDPKHTSNHIKNWFATDRVTVMEWPIKFSQLQTAWAQIPQSVLTNLPRRCQAVIDSRGFAD</sequence>
<protein>
    <submittedName>
        <fullName evidence="1">Uncharacterized protein</fullName>
    </submittedName>
</protein>
<dbReference type="InterPro" id="IPR052338">
    <property type="entry name" value="Transposase_5"/>
</dbReference>
<accession>A0A8R1DFX3</accession>
<dbReference type="AlphaFoldDB" id="A0A8R1DFX3"/>
<dbReference type="InterPro" id="IPR036397">
    <property type="entry name" value="RNaseH_sf"/>
</dbReference>
<keyword evidence="2" id="KW-1185">Reference proteome</keyword>
<proteinExistence type="predicted"/>
<name>A0A8R1DFX3_CAEJA</name>
<dbReference type="EnsemblMetazoa" id="CJA01542.1">
    <property type="protein sequence ID" value="CJA01542.1"/>
    <property type="gene ID" value="WBGene00120746"/>
</dbReference>
<dbReference type="PANTHER" id="PTHR23022:SF134">
    <property type="entry name" value="TRANSPOSABLE ELEMENT TC1 TRANSPOSASE"/>
    <property type="match status" value="1"/>
</dbReference>
<dbReference type="Proteomes" id="UP000005237">
    <property type="component" value="Unassembled WGS sequence"/>
</dbReference>
<reference evidence="1" key="2">
    <citation type="submission" date="2022-06" db="UniProtKB">
        <authorList>
            <consortium name="EnsemblMetazoa"/>
        </authorList>
    </citation>
    <scope>IDENTIFICATION</scope>
    <source>
        <strain evidence="1">DF5081</strain>
    </source>
</reference>
<dbReference type="GO" id="GO:0003676">
    <property type="term" value="F:nucleic acid binding"/>
    <property type="evidence" value="ECO:0007669"/>
    <property type="project" value="InterPro"/>
</dbReference>